<evidence type="ECO:0000313" key="2">
    <source>
        <dbReference type="Proteomes" id="UP000203987"/>
    </source>
</evidence>
<proteinExistence type="predicted"/>
<sequence>MYCVVDVLGFKQSSGVILLKEFAMIAVDGKAIKHLEFVVKAPYPFENLLKEYQAINSWITRNVHGIAWYSGTISYEESKPNIREILKEARIVYVNGAEKKNYLQSLLGYSVKVIDLMKLNCPSTMKLKKLLGNKYSDDPYEVGFASAGENVKLIRLWMLQNNVVPQSQKNFFRRLFSM</sequence>
<accession>A2PZV4</accession>
<protein>
    <submittedName>
        <fullName evidence="1">GfV-B58-ORF1</fullName>
    </submittedName>
</protein>
<organism evidence="1 2">
    <name type="scientific">Ichnoviriform fumiferanae</name>
    <dbReference type="NCBI Taxonomy" id="419435"/>
    <lineage>
        <taxon>Viruses</taxon>
        <taxon>Viruses incertae sedis</taxon>
        <taxon>Polydnaviriformidae</taxon>
        <taxon>Ichnoviriform</taxon>
    </lineage>
</organism>
<dbReference type="GeneID" id="5179581"/>
<evidence type="ECO:0000313" key="1">
    <source>
        <dbReference type="EMBL" id="BAF45526.1"/>
    </source>
</evidence>
<dbReference type="KEGG" id="vg:5179581"/>
<name>A2PZV4_9VIRU</name>
<dbReference type="Proteomes" id="UP000203987">
    <property type="component" value="Genome"/>
</dbReference>
<dbReference type="RefSeq" id="YP_001029393.1">
    <property type="nucleotide sequence ID" value="NC_008898.1"/>
</dbReference>
<reference evidence="1 2" key="1">
    <citation type="journal article" date="2007" name="J. Virol.">
        <title>Genomic and morphological features of a banchine polydnavirus: comparison with bracoviruses and ichnoviruses.</title>
        <authorList>
            <person name="Lapointe R."/>
            <person name="Tanaka K."/>
            <person name="Barney W.E."/>
            <person name="Whitfield J.B."/>
            <person name="Banks J.C."/>
            <person name="Beliveau C."/>
            <person name="Stoltz D."/>
            <person name="Webb B.A."/>
            <person name="Cusson M."/>
        </authorList>
    </citation>
    <scope>NUCLEOTIDE SEQUENCE [LARGE SCALE GENOMIC DNA]</scope>
</reference>
<dbReference type="EMBL" id="AB289970">
    <property type="protein sequence ID" value="BAF45526.1"/>
    <property type="molecule type" value="Genomic_DNA"/>
</dbReference>